<dbReference type="RefSeq" id="WP_378280090.1">
    <property type="nucleotide sequence ID" value="NZ_JBHSON010000004.1"/>
</dbReference>
<protein>
    <submittedName>
        <fullName evidence="3">SDR family NAD(P)-dependent oxidoreductase</fullName>
        <ecNumber evidence="3">1.1.1.-</ecNumber>
    </submittedName>
</protein>
<dbReference type="Pfam" id="PF00106">
    <property type="entry name" value="adh_short"/>
    <property type="match status" value="1"/>
</dbReference>
<dbReference type="EMBL" id="JBHSON010000004">
    <property type="protein sequence ID" value="MFC5744698.1"/>
    <property type="molecule type" value="Genomic_DNA"/>
</dbReference>
<gene>
    <name evidence="3" type="ORF">ACFPZN_03605</name>
</gene>
<dbReference type="PANTHER" id="PTHR24321:SF8">
    <property type="entry name" value="ESTRADIOL 17-BETA-DEHYDROGENASE 8-RELATED"/>
    <property type="match status" value="1"/>
</dbReference>
<name>A0ABW0ZTH3_9ACTN</name>
<accession>A0ABW0ZTH3</accession>
<reference evidence="4" key="1">
    <citation type="journal article" date="2019" name="Int. J. Syst. Evol. Microbiol.">
        <title>The Global Catalogue of Microorganisms (GCM) 10K type strain sequencing project: providing services to taxonomists for standard genome sequencing and annotation.</title>
        <authorList>
            <consortium name="The Broad Institute Genomics Platform"/>
            <consortium name="The Broad Institute Genome Sequencing Center for Infectious Disease"/>
            <person name="Wu L."/>
            <person name="Ma J."/>
        </authorList>
    </citation>
    <scope>NUCLEOTIDE SEQUENCE [LARGE SCALE GENOMIC DNA]</scope>
    <source>
        <strain evidence="4">KCTC 42087</strain>
    </source>
</reference>
<evidence type="ECO:0000256" key="2">
    <source>
        <dbReference type="ARBA" id="ARBA00023002"/>
    </source>
</evidence>
<dbReference type="InterPro" id="IPR002347">
    <property type="entry name" value="SDR_fam"/>
</dbReference>
<dbReference type="Gene3D" id="3.40.50.720">
    <property type="entry name" value="NAD(P)-binding Rossmann-like Domain"/>
    <property type="match status" value="2"/>
</dbReference>
<comment type="similarity">
    <text evidence="1">Belongs to the short-chain dehydrogenases/reductases (SDR) family.</text>
</comment>
<keyword evidence="4" id="KW-1185">Reference proteome</keyword>
<proteinExistence type="inferred from homology"/>
<dbReference type="InterPro" id="IPR036291">
    <property type="entry name" value="NAD(P)-bd_dom_sf"/>
</dbReference>
<dbReference type="GO" id="GO:0016491">
    <property type="term" value="F:oxidoreductase activity"/>
    <property type="evidence" value="ECO:0007669"/>
    <property type="project" value="UniProtKB-KW"/>
</dbReference>
<dbReference type="EC" id="1.1.1.-" evidence="3"/>
<keyword evidence="2 3" id="KW-0560">Oxidoreductase</keyword>
<sequence>MPRFADQVAFISGAARELGNAMAERFAAEGPSVPLADADAVAEEIARDHGVRAHAATVDVRSSAQVQQWIRRTVTELGRSTFWSTTPVIRDNRAEDISDEDRRRRRHRPRRCLLRHPRRTADHEGAVLRPGALAVLDDLARELRPRRQAGIVGLTRTVALEGARHGITANAIAPGLIDTPMPASMNRRAQQKLIAKIPVGHTGIPHDIAEAAAFLCSPQARFVTGVDVES</sequence>
<evidence type="ECO:0000256" key="1">
    <source>
        <dbReference type="ARBA" id="ARBA00006484"/>
    </source>
</evidence>
<dbReference type="SUPFAM" id="SSF51735">
    <property type="entry name" value="NAD(P)-binding Rossmann-fold domains"/>
    <property type="match status" value="1"/>
</dbReference>
<dbReference type="PANTHER" id="PTHR24321">
    <property type="entry name" value="DEHYDROGENASES, SHORT CHAIN"/>
    <property type="match status" value="1"/>
</dbReference>
<dbReference type="PRINTS" id="PR00081">
    <property type="entry name" value="GDHRDH"/>
</dbReference>
<comment type="caution">
    <text evidence="3">The sequence shown here is derived from an EMBL/GenBank/DDBJ whole genome shotgun (WGS) entry which is preliminary data.</text>
</comment>
<evidence type="ECO:0000313" key="4">
    <source>
        <dbReference type="Proteomes" id="UP001596074"/>
    </source>
</evidence>
<dbReference type="Pfam" id="PF13561">
    <property type="entry name" value="adh_short_C2"/>
    <property type="match status" value="1"/>
</dbReference>
<evidence type="ECO:0000313" key="3">
    <source>
        <dbReference type="EMBL" id="MFC5744698.1"/>
    </source>
</evidence>
<dbReference type="Proteomes" id="UP001596074">
    <property type="component" value="Unassembled WGS sequence"/>
</dbReference>
<organism evidence="3 4">
    <name type="scientific">Actinomadura rugatobispora</name>
    <dbReference type="NCBI Taxonomy" id="1994"/>
    <lineage>
        <taxon>Bacteria</taxon>
        <taxon>Bacillati</taxon>
        <taxon>Actinomycetota</taxon>
        <taxon>Actinomycetes</taxon>
        <taxon>Streptosporangiales</taxon>
        <taxon>Thermomonosporaceae</taxon>
        <taxon>Actinomadura</taxon>
    </lineage>
</organism>